<protein>
    <submittedName>
        <fullName evidence="2">Type III secretory pathway component EscS</fullName>
    </submittedName>
</protein>
<gene>
    <name evidence="2" type="ORF">HNQ94_003122</name>
</gene>
<dbReference type="InterPro" id="IPR019649">
    <property type="entry name" value="DUF2512"/>
</dbReference>
<keyword evidence="3" id="KW-1185">Reference proteome</keyword>
<name>A0A841Q8I4_9BACI</name>
<dbReference type="Proteomes" id="UP000581688">
    <property type="component" value="Unassembled WGS sequence"/>
</dbReference>
<organism evidence="2 3">
    <name type="scientific">Salirhabdus euzebyi</name>
    <dbReference type="NCBI Taxonomy" id="394506"/>
    <lineage>
        <taxon>Bacteria</taxon>
        <taxon>Bacillati</taxon>
        <taxon>Bacillota</taxon>
        <taxon>Bacilli</taxon>
        <taxon>Bacillales</taxon>
        <taxon>Bacillaceae</taxon>
        <taxon>Salirhabdus</taxon>
    </lineage>
</organism>
<evidence type="ECO:0000256" key="1">
    <source>
        <dbReference type="SAM" id="Phobius"/>
    </source>
</evidence>
<reference evidence="2 3" key="1">
    <citation type="submission" date="2020-08" db="EMBL/GenBank/DDBJ databases">
        <title>Genomic Encyclopedia of Type Strains, Phase IV (KMG-IV): sequencing the most valuable type-strain genomes for metagenomic binning, comparative biology and taxonomic classification.</title>
        <authorList>
            <person name="Goeker M."/>
        </authorList>
    </citation>
    <scope>NUCLEOTIDE SEQUENCE [LARGE SCALE GENOMIC DNA]</scope>
    <source>
        <strain evidence="2 3">DSM 19612</strain>
    </source>
</reference>
<keyword evidence="1" id="KW-1133">Transmembrane helix</keyword>
<dbReference type="RefSeq" id="WP_174497136.1">
    <property type="nucleotide sequence ID" value="NZ_CADDWK010000012.1"/>
</dbReference>
<comment type="caution">
    <text evidence="2">The sequence shown here is derived from an EMBL/GenBank/DDBJ whole genome shotgun (WGS) entry which is preliminary data.</text>
</comment>
<dbReference type="EMBL" id="JACHGH010000011">
    <property type="protein sequence ID" value="MBB6454633.1"/>
    <property type="molecule type" value="Genomic_DNA"/>
</dbReference>
<feature type="transmembrane region" description="Helical" evidence="1">
    <location>
        <begin position="31"/>
        <end position="52"/>
    </location>
</feature>
<proteinExistence type="predicted"/>
<feature type="transmembrane region" description="Helical" evidence="1">
    <location>
        <begin position="7"/>
        <end position="25"/>
    </location>
</feature>
<dbReference type="AlphaFoldDB" id="A0A841Q8I4"/>
<keyword evidence="1" id="KW-0472">Membrane</keyword>
<dbReference type="Pfam" id="PF10710">
    <property type="entry name" value="DUF2512"/>
    <property type="match status" value="1"/>
</dbReference>
<sequence length="157" mass="17966">MKHSLPLGIKFLIIAIVFFSIFAAFDNATVWNVLVVSALFVVIGYFVGDLIILKRFGNLMATLADFGLAFLVLFFYGTFLNEPTWAVGNAALFSAFFVAMAEALYHFYLQNRVFGEPSYSDKDVHIRSLPERKLRVETSEEVFPYDVKRKREDKEED</sequence>
<accession>A0A841Q8I4</accession>
<evidence type="ECO:0000313" key="2">
    <source>
        <dbReference type="EMBL" id="MBB6454633.1"/>
    </source>
</evidence>
<evidence type="ECO:0000313" key="3">
    <source>
        <dbReference type="Proteomes" id="UP000581688"/>
    </source>
</evidence>
<feature type="transmembrane region" description="Helical" evidence="1">
    <location>
        <begin position="85"/>
        <end position="105"/>
    </location>
</feature>
<keyword evidence="1" id="KW-0812">Transmembrane</keyword>
<feature type="transmembrane region" description="Helical" evidence="1">
    <location>
        <begin position="59"/>
        <end position="79"/>
    </location>
</feature>